<dbReference type="SUPFAM" id="SSF46785">
    <property type="entry name" value="Winged helix' DNA-binding domain"/>
    <property type="match status" value="1"/>
</dbReference>
<dbReference type="PROSITE" id="PS51078">
    <property type="entry name" value="ICLR_ED"/>
    <property type="match status" value="1"/>
</dbReference>
<dbReference type="GO" id="GO:0003677">
    <property type="term" value="F:DNA binding"/>
    <property type="evidence" value="ECO:0007669"/>
    <property type="project" value="UniProtKB-KW"/>
</dbReference>
<keyword evidence="1" id="KW-0805">Transcription regulation</keyword>
<protein>
    <recommendedName>
        <fullName evidence="8">IclR family transcriptional regulator</fullName>
    </recommendedName>
</protein>
<dbReference type="CDD" id="cd00090">
    <property type="entry name" value="HTH_ARSR"/>
    <property type="match status" value="1"/>
</dbReference>
<dbReference type="Gene3D" id="1.10.10.10">
    <property type="entry name" value="Winged helix-like DNA-binding domain superfamily/Winged helix DNA-binding domain"/>
    <property type="match status" value="1"/>
</dbReference>
<proteinExistence type="predicted"/>
<keyword evidence="3" id="KW-0804">Transcription</keyword>
<keyword evidence="2" id="KW-0238">DNA-binding</keyword>
<evidence type="ECO:0000313" key="6">
    <source>
        <dbReference type="EMBL" id="GGC65519.1"/>
    </source>
</evidence>
<dbReference type="PANTHER" id="PTHR30136:SF35">
    <property type="entry name" value="HTH-TYPE TRANSCRIPTIONAL REGULATOR RV1719"/>
    <property type="match status" value="1"/>
</dbReference>
<sequence length="279" mass="30949">MFELFSEQQRPLSVGEISRHLSIPQPSASMLLRNLRALGYLDYDETGRRYSPTLRLPFLVSWISRRFDRVGLMMPLLERLFRQVGDTVFVGMQNRASAQYILVMKPEQPAMLITSGMHRSLTVSAMGAMLLSLKPDEEIRRWVARCNAEADDPRVQVRTSEYLDRIATIRTNRYAETAGEITPGVGAIAIAIACPLNGTPLAVGVGGTVERLARDRPAIVRALRAIEAHFAAEQGLPHEVNADHGMAAERSARRALFGHRPGALAEQMRPLDRPGVAAR</sequence>
<dbReference type="InterPro" id="IPR050707">
    <property type="entry name" value="HTH_MetabolicPath_Reg"/>
</dbReference>
<evidence type="ECO:0000259" key="5">
    <source>
        <dbReference type="PROSITE" id="PS51078"/>
    </source>
</evidence>
<dbReference type="GO" id="GO:0003700">
    <property type="term" value="F:DNA-binding transcription factor activity"/>
    <property type="evidence" value="ECO:0007669"/>
    <property type="project" value="TreeGrafter"/>
</dbReference>
<evidence type="ECO:0008006" key="8">
    <source>
        <dbReference type="Google" id="ProtNLM"/>
    </source>
</evidence>
<reference evidence="6" key="2">
    <citation type="submission" date="2020-09" db="EMBL/GenBank/DDBJ databases">
        <authorList>
            <person name="Sun Q."/>
            <person name="Zhou Y."/>
        </authorList>
    </citation>
    <scope>NUCLEOTIDE SEQUENCE</scope>
    <source>
        <strain evidence="6">CGMCC 1.12919</strain>
    </source>
</reference>
<name>A0A916UA63_9HYPH</name>
<dbReference type="AlphaFoldDB" id="A0A916UA63"/>
<dbReference type="Pfam" id="PF09339">
    <property type="entry name" value="HTH_IclR"/>
    <property type="match status" value="1"/>
</dbReference>
<dbReference type="Pfam" id="PF01614">
    <property type="entry name" value="IclR_C"/>
    <property type="match status" value="1"/>
</dbReference>
<keyword evidence="7" id="KW-1185">Reference proteome</keyword>
<comment type="caution">
    <text evidence="6">The sequence shown here is derived from an EMBL/GenBank/DDBJ whole genome shotgun (WGS) entry which is preliminary data.</text>
</comment>
<gene>
    <name evidence="6" type="ORF">GCM10010994_25140</name>
</gene>
<dbReference type="PROSITE" id="PS51077">
    <property type="entry name" value="HTH_ICLR"/>
    <property type="match status" value="1"/>
</dbReference>
<feature type="domain" description="IclR-ED" evidence="5">
    <location>
        <begin position="55"/>
        <end position="242"/>
    </location>
</feature>
<dbReference type="InterPro" id="IPR029016">
    <property type="entry name" value="GAF-like_dom_sf"/>
</dbReference>
<dbReference type="InterPro" id="IPR036390">
    <property type="entry name" value="WH_DNA-bd_sf"/>
</dbReference>
<evidence type="ECO:0000313" key="7">
    <source>
        <dbReference type="Proteomes" id="UP000637002"/>
    </source>
</evidence>
<evidence type="ECO:0000256" key="1">
    <source>
        <dbReference type="ARBA" id="ARBA00023015"/>
    </source>
</evidence>
<accession>A0A916UA63</accession>
<reference evidence="6" key="1">
    <citation type="journal article" date="2014" name="Int. J. Syst. Evol. Microbiol.">
        <title>Complete genome sequence of Corynebacterium casei LMG S-19264T (=DSM 44701T), isolated from a smear-ripened cheese.</title>
        <authorList>
            <consortium name="US DOE Joint Genome Institute (JGI-PGF)"/>
            <person name="Walter F."/>
            <person name="Albersmeier A."/>
            <person name="Kalinowski J."/>
            <person name="Ruckert C."/>
        </authorList>
    </citation>
    <scope>NUCLEOTIDE SEQUENCE</scope>
    <source>
        <strain evidence="6">CGMCC 1.12919</strain>
    </source>
</reference>
<feature type="domain" description="HTH iclR-type" evidence="4">
    <location>
        <begin position="1"/>
        <end position="54"/>
    </location>
</feature>
<evidence type="ECO:0000259" key="4">
    <source>
        <dbReference type="PROSITE" id="PS51077"/>
    </source>
</evidence>
<dbReference type="InterPro" id="IPR036388">
    <property type="entry name" value="WH-like_DNA-bd_sf"/>
</dbReference>
<evidence type="ECO:0000256" key="2">
    <source>
        <dbReference type="ARBA" id="ARBA00023125"/>
    </source>
</evidence>
<organism evidence="6 7">
    <name type="scientific">Chelatococcus reniformis</name>
    <dbReference type="NCBI Taxonomy" id="1494448"/>
    <lineage>
        <taxon>Bacteria</taxon>
        <taxon>Pseudomonadati</taxon>
        <taxon>Pseudomonadota</taxon>
        <taxon>Alphaproteobacteria</taxon>
        <taxon>Hyphomicrobiales</taxon>
        <taxon>Chelatococcaceae</taxon>
        <taxon>Chelatococcus</taxon>
    </lineage>
</organism>
<dbReference type="InterPro" id="IPR005471">
    <property type="entry name" value="Tscrpt_reg_IclR_N"/>
</dbReference>
<dbReference type="InterPro" id="IPR014757">
    <property type="entry name" value="Tscrpt_reg_IclR_C"/>
</dbReference>
<dbReference type="GO" id="GO:0045892">
    <property type="term" value="P:negative regulation of DNA-templated transcription"/>
    <property type="evidence" value="ECO:0007669"/>
    <property type="project" value="TreeGrafter"/>
</dbReference>
<dbReference type="SUPFAM" id="SSF55781">
    <property type="entry name" value="GAF domain-like"/>
    <property type="match status" value="1"/>
</dbReference>
<evidence type="ECO:0000256" key="3">
    <source>
        <dbReference type="ARBA" id="ARBA00023163"/>
    </source>
</evidence>
<dbReference type="PANTHER" id="PTHR30136">
    <property type="entry name" value="HELIX-TURN-HELIX TRANSCRIPTIONAL REGULATOR, ICLR FAMILY"/>
    <property type="match status" value="1"/>
</dbReference>
<dbReference type="InterPro" id="IPR011991">
    <property type="entry name" value="ArsR-like_HTH"/>
</dbReference>
<dbReference type="Proteomes" id="UP000637002">
    <property type="component" value="Unassembled WGS sequence"/>
</dbReference>
<dbReference type="Gene3D" id="3.30.450.40">
    <property type="match status" value="1"/>
</dbReference>
<dbReference type="EMBL" id="BMGG01000004">
    <property type="protein sequence ID" value="GGC65519.1"/>
    <property type="molecule type" value="Genomic_DNA"/>
</dbReference>